<reference evidence="1" key="1">
    <citation type="journal article" date="2014" name="Front. Microbiol.">
        <title>High frequency of phylogenetically diverse reductive dehalogenase-homologous genes in deep subseafloor sedimentary metagenomes.</title>
        <authorList>
            <person name="Kawai M."/>
            <person name="Futagami T."/>
            <person name="Toyoda A."/>
            <person name="Takaki Y."/>
            <person name="Nishi S."/>
            <person name="Hori S."/>
            <person name="Arai W."/>
            <person name="Tsubouchi T."/>
            <person name="Morono Y."/>
            <person name="Uchiyama I."/>
            <person name="Ito T."/>
            <person name="Fujiyama A."/>
            <person name="Inagaki F."/>
            <person name="Takami H."/>
        </authorList>
    </citation>
    <scope>NUCLEOTIDE SEQUENCE</scope>
    <source>
        <strain evidence="1">Expedition CK06-06</strain>
    </source>
</reference>
<organism evidence="1">
    <name type="scientific">marine sediment metagenome</name>
    <dbReference type="NCBI Taxonomy" id="412755"/>
    <lineage>
        <taxon>unclassified sequences</taxon>
        <taxon>metagenomes</taxon>
        <taxon>ecological metagenomes</taxon>
    </lineage>
</organism>
<dbReference type="AlphaFoldDB" id="X1UE61"/>
<protein>
    <submittedName>
        <fullName evidence="1">Uncharacterized protein</fullName>
    </submittedName>
</protein>
<evidence type="ECO:0000313" key="1">
    <source>
        <dbReference type="EMBL" id="GAJ15808.1"/>
    </source>
</evidence>
<gene>
    <name evidence="1" type="ORF">S12H4_46426</name>
</gene>
<dbReference type="EMBL" id="BARW01028808">
    <property type="protein sequence ID" value="GAJ15808.1"/>
    <property type="molecule type" value="Genomic_DNA"/>
</dbReference>
<name>X1UE61_9ZZZZ</name>
<sequence>MMKKVIEDNHKRPLTEFAQCAVIYLERHPECDEVVHKSKNIIDLDNDTLTSPSLVYTLPEGYEYNFSDVIGVVRTVAFQKKTNPIPSRG</sequence>
<comment type="caution">
    <text evidence="1">The sequence shown here is derived from an EMBL/GenBank/DDBJ whole genome shotgun (WGS) entry which is preliminary data.</text>
</comment>
<accession>X1UE61</accession>
<proteinExistence type="predicted"/>